<evidence type="ECO:0000259" key="2">
    <source>
        <dbReference type="PROSITE" id="PS51819"/>
    </source>
</evidence>
<evidence type="ECO:0000256" key="1">
    <source>
        <dbReference type="ARBA" id="ARBA00022723"/>
    </source>
</evidence>
<sequence>MLHHLEIYVSNLKKSIEFRDWFLSELGYEPFQKWDSGISWKYGETYLVFVQTDERFMDIPYHRRRVGLNHLAFHAESKEKVNQITAQLKEKGINILYQDKHPFAGGDSHYAVYFEDPDRIKVELVAPEKNNKIYNQKI</sequence>
<organism evidence="3 4">
    <name type="scientific">Neobacillus rhizosphaerae</name>
    <dbReference type="NCBI Taxonomy" id="2880965"/>
    <lineage>
        <taxon>Bacteria</taxon>
        <taxon>Bacillati</taxon>
        <taxon>Bacillota</taxon>
        <taxon>Bacilli</taxon>
        <taxon>Bacillales</taxon>
        <taxon>Bacillaceae</taxon>
        <taxon>Neobacillus</taxon>
    </lineage>
</organism>
<keyword evidence="1" id="KW-0479">Metal-binding</keyword>
<dbReference type="PANTHER" id="PTHR36113">
    <property type="entry name" value="LYASE, PUTATIVE-RELATED-RELATED"/>
    <property type="match status" value="1"/>
</dbReference>
<dbReference type="InterPro" id="IPR029068">
    <property type="entry name" value="Glyas_Bleomycin-R_OHBP_Dase"/>
</dbReference>
<gene>
    <name evidence="3" type="ORF">BACCIP111895_04104</name>
</gene>
<dbReference type="InterPro" id="IPR051332">
    <property type="entry name" value="Fosfomycin_Res_Enzymes"/>
</dbReference>
<dbReference type="PANTHER" id="PTHR36113:SF6">
    <property type="entry name" value="FOSFOMYCIN RESISTANCE PROTEIN FOSX"/>
    <property type="match status" value="1"/>
</dbReference>
<evidence type="ECO:0000313" key="3">
    <source>
        <dbReference type="EMBL" id="CAH2716916.1"/>
    </source>
</evidence>
<name>A0ABN8KWW9_9BACI</name>
<dbReference type="Gene3D" id="3.10.180.10">
    <property type="entry name" value="2,3-Dihydroxybiphenyl 1,2-Dioxygenase, domain 1"/>
    <property type="match status" value="1"/>
</dbReference>
<dbReference type="EMBL" id="CALBWS010000035">
    <property type="protein sequence ID" value="CAH2716916.1"/>
    <property type="molecule type" value="Genomic_DNA"/>
</dbReference>
<keyword evidence="4" id="KW-1185">Reference proteome</keyword>
<comment type="caution">
    <text evidence="3">The sequence shown here is derived from an EMBL/GenBank/DDBJ whole genome shotgun (WGS) entry which is preliminary data.</text>
</comment>
<evidence type="ECO:0000313" key="4">
    <source>
        <dbReference type="Proteomes" id="UP000838308"/>
    </source>
</evidence>
<proteinExistence type="predicted"/>
<dbReference type="CDD" id="cd07242">
    <property type="entry name" value="VOC_BsYqjT"/>
    <property type="match status" value="1"/>
</dbReference>
<dbReference type="Proteomes" id="UP000838308">
    <property type="component" value="Unassembled WGS sequence"/>
</dbReference>
<dbReference type="PROSITE" id="PS51819">
    <property type="entry name" value="VOC"/>
    <property type="match status" value="1"/>
</dbReference>
<protein>
    <submittedName>
        <fullName evidence="3">Tn3 family transposase ISAau4</fullName>
    </submittedName>
</protein>
<dbReference type="RefSeq" id="WP_248737151.1">
    <property type="nucleotide sequence ID" value="NZ_CALBWS010000035.1"/>
</dbReference>
<dbReference type="InterPro" id="IPR037523">
    <property type="entry name" value="VOC_core"/>
</dbReference>
<reference evidence="3" key="1">
    <citation type="submission" date="2022-04" db="EMBL/GenBank/DDBJ databases">
        <authorList>
            <person name="Criscuolo A."/>
        </authorList>
    </citation>
    <scope>NUCLEOTIDE SEQUENCE</scope>
    <source>
        <strain evidence="3">CIP111895</strain>
    </source>
</reference>
<dbReference type="Pfam" id="PF00903">
    <property type="entry name" value="Glyoxalase"/>
    <property type="match status" value="1"/>
</dbReference>
<accession>A0ABN8KWW9</accession>
<feature type="domain" description="VOC" evidence="2">
    <location>
        <begin position="1"/>
        <end position="127"/>
    </location>
</feature>
<dbReference type="SUPFAM" id="SSF54593">
    <property type="entry name" value="Glyoxalase/Bleomycin resistance protein/Dihydroxybiphenyl dioxygenase"/>
    <property type="match status" value="1"/>
</dbReference>
<dbReference type="InterPro" id="IPR004360">
    <property type="entry name" value="Glyas_Fos-R_dOase_dom"/>
</dbReference>